<dbReference type="SFLD" id="SFLDS00003">
    <property type="entry name" value="Haloacid_Dehalogenase"/>
    <property type="match status" value="1"/>
</dbReference>
<dbReference type="EMBL" id="CP159485">
    <property type="protein sequence ID" value="XCI29288.1"/>
    <property type="molecule type" value="Genomic_DNA"/>
</dbReference>
<dbReference type="SUPFAM" id="SSF56784">
    <property type="entry name" value="HAD-like"/>
    <property type="match status" value="1"/>
</dbReference>
<dbReference type="InterPro" id="IPR023214">
    <property type="entry name" value="HAD_sf"/>
</dbReference>
<reference evidence="1" key="2">
    <citation type="submission" date="2024-06" db="EMBL/GenBank/DDBJ databases">
        <authorList>
            <person name="Petrova K.O."/>
            <person name="Toshchakov S.V."/>
            <person name="Boltjanskaja Y.V."/>
            <person name="Kevbrin V.V."/>
        </authorList>
    </citation>
    <scope>NUCLEOTIDE SEQUENCE</scope>
    <source>
        <strain evidence="1">Z-710</strain>
    </source>
</reference>
<dbReference type="EC" id="3.-.-.-" evidence="1"/>
<name>A0AAU8HV66_9FIRM</name>
<dbReference type="Gene3D" id="1.10.150.240">
    <property type="entry name" value="Putative phosphatase, domain 2"/>
    <property type="match status" value="1"/>
</dbReference>
<dbReference type="InterPro" id="IPR036412">
    <property type="entry name" value="HAD-like_sf"/>
</dbReference>
<proteinExistence type="predicted"/>
<organism evidence="1">
    <name type="scientific">Proteinivorax hydrogeniformans</name>
    <dbReference type="NCBI Taxonomy" id="1826727"/>
    <lineage>
        <taxon>Bacteria</taxon>
        <taxon>Bacillati</taxon>
        <taxon>Bacillota</taxon>
        <taxon>Clostridia</taxon>
        <taxon>Eubacteriales</taxon>
        <taxon>Proteinivoracaceae</taxon>
        <taxon>Proteinivorax</taxon>
    </lineage>
</organism>
<dbReference type="PANTHER" id="PTHR43434:SF1">
    <property type="entry name" value="PHOSPHOGLYCOLATE PHOSPHATASE"/>
    <property type="match status" value="1"/>
</dbReference>
<dbReference type="Gene3D" id="3.40.50.1000">
    <property type="entry name" value="HAD superfamily/HAD-like"/>
    <property type="match status" value="1"/>
</dbReference>
<reference evidence="1" key="1">
    <citation type="journal article" date="2018" name="Antonie Van Leeuwenhoek">
        <title>Proteinivorax hydrogeniformans sp. nov., an anaerobic, haloalkaliphilic bacterium fermenting proteinaceous compounds with high hydrogen production.</title>
        <authorList>
            <person name="Boltyanskaya Y."/>
            <person name="Detkova E."/>
            <person name="Pimenov N."/>
            <person name="Kevbrin V."/>
        </authorList>
    </citation>
    <scope>NUCLEOTIDE SEQUENCE</scope>
    <source>
        <strain evidence="1">Z-710</strain>
    </source>
</reference>
<dbReference type="GO" id="GO:0005829">
    <property type="term" value="C:cytosol"/>
    <property type="evidence" value="ECO:0007669"/>
    <property type="project" value="TreeGrafter"/>
</dbReference>
<sequence>MKLSNKSSIFSNVKTIFFDYDGTLHDSLKIYAPAFRKAYAFLVENGHANPRDWSDKDISHWLGFTSKDMWQQFMSNLNKDIKDKASTIIGAEMKKQLAGGKATLYTGTINTLKYLKSKEYNLVFISNCGTYYKETSNSLFGLSNYFDSLVCSEEYNYIPKWKVLEKIKSKYPRDMVIVGDRLQDIEAGCKNNIFTIGCTYGYGNLSELNSADTLITSICQLKELL</sequence>
<dbReference type="GO" id="GO:0006281">
    <property type="term" value="P:DNA repair"/>
    <property type="evidence" value="ECO:0007669"/>
    <property type="project" value="TreeGrafter"/>
</dbReference>
<dbReference type="AlphaFoldDB" id="A0AAU8HV66"/>
<dbReference type="GO" id="GO:0008967">
    <property type="term" value="F:phosphoglycolate phosphatase activity"/>
    <property type="evidence" value="ECO:0007669"/>
    <property type="project" value="TreeGrafter"/>
</dbReference>
<dbReference type="InterPro" id="IPR050155">
    <property type="entry name" value="HAD-like_hydrolase_sf"/>
</dbReference>
<dbReference type="Pfam" id="PF13419">
    <property type="entry name" value="HAD_2"/>
    <property type="match status" value="1"/>
</dbReference>
<dbReference type="PANTHER" id="PTHR43434">
    <property type="entry name" value="PHOSPHOGLYCOLATE PHOSPHATASE"/>
    <property type="match status" value="1"/>
</dbReference>
<dbReference type="InterPro" id="IPR023198">
    <property type="entry name" value="PGP-like_dom2"/>
</dbReference>
<keyword evidence="1" id="KW-0378">Hydrolase</keyword>
<dbReference type="SFLD" id="SFLDG01129">
    <property type="entry name" value="C1.5:_HAD__Beta-PGM__Phosphata"/>
    <property type="match status" value="1"/>
</dbReference>
<gene>
    <name evidence="1" type="ORF">PRVXH_000602</name>
</gene>
<dbReference type="InterPro" id="IPR041492">
    <property type="entry name" value="HAD_2"/>
</dbReference>
<evidence type="ECO:0000313" key="1">
    <source>
        <dbReference type="EMBL" id="XCI29288.1"/>
    </source>
</evidence>
<protein>
    <submittedName>
        <fullName evidence="1">HAD family hydrolase</fullName>
        <ecNumber evidence="1">3.-.-.-</ecNumber>
    </submittedName>
</protein>
<dbReference type="RefSeq" id="WP_353893837.1">
    <property type="nucleotide sequence ID" value="NZ_CP159485.1"/>
</dbReference>
<accession>A0AAU8HV66</accession>